<keyword evidence="3" id="KW-1185">Reference proteome</keyword>
<dbReference type="Proteomes" id="UP001454036">
    <property type="component" value="Unassembled WGS sequence"/>
</dbReference>
<feature type="region of interest" description="Disordered" evidence="1">
    <location>
        <begin position="482"/>
        <end position="504"/>
    </location>
</feature>
<evidence type="ECO:0000313" key="3">
    <source>
        <dbReference type="Proteomes" id="UP001454036"/>
    </source>
</evidence>
<feature type="compositionally biased region" description="Basic and acidic residues" evidence="1">
    <location>
        <begin position="233"/>
        <end position="269"/>
    </location>
</feature>
<dbReference type="EMBL" id="BAABME010011713">
    <property type="protein sequence ID" value="GAA0184192.1"/>
    <property type="molecule type" value="Genomic_DNA"/>
</dbReference>
<dbReference type="AlphaFoldDB" id="A0AAV3RS48"/>
<accession>A0AAV3RS48</accession>
<reference evidence="2 3" key="1">
    <citation type="submission" date="2024-01" db="EMBL/GenBank/DDBJ databases">
        <title>The complete chloroplast genome sequence of Lithospermum erythrorhizon: insights into the phylogenetic relationship among Boraginaceae species and the maternal lineages of purple gromwells.</title>
        <authorList>
            <person name="Okada T."/>
            <person name="Watanabe K."/>
        </authorList>
    </citation>
    <scope>NUCLEOTIDE SEQUENCE [LARGE SCALE GENOMIC DNA]</scope>
</reference>
<feature type="region of interest" description="Disordered" evidence="1">
    <location>
        <begin position="144"/>
        <end position="192"/>
    </location>
</feature>
<comment type="caution">
    <text evidence="2">The sequence shown here is derived from an EMBL/GenBank/DDBJ whole genome shotgun (WGS) entry which is preliminary data.</text>
</comment>
<proteinExistence type="predicted"/>
<feature type="compositionally biased region" description="Acidic residues" evidence="1">
    <location>
        <begin position="221"/>
        <end position="232"/>
    </location>
</feature>
<organism evidence="2 3">
    <name type="scientific">Lithospermum erythrorhizon</name>
    <name type="common">Purple gromwell</name>
    <name type="synonym">Lithospermum officinale var. erythrorhizon</name>
    <dbReference type="NCBI Taxonomy" id="34254"/>
    <lineage>
        <taxon>Eukaryota</taxon>
        <taxon>Viridiplantae</taxon>
        <taxon>Streptophyta</taxon>
        <taxon>Embryophyta</taxon>
        <taxon>Tracheophyta</taxon>
        <taxon>Spermatophyta</taxon>
        <taxon>Magnoliopsida</taxon>
        <taxon>eudicotyledons</taxon>
        <taxon>Gunneridae</taxon>
        <taxon>Pentapetalae</taxon>
        <taxon>asterids</taxon>
        <taxon>lamiids</taxon>
        <taxon>Boraginales</taxon>
        <taxon>Boraginaceae</taxon>
        <taxon>Boraginoideae</taxon>
        <taxon>Lithospermeae</taxon>
        <taxon>Lithospermum</taxon>
    </lineage>
</organism>
<evidence type="ECO:0000313" key="2">
    <source>
        <dbReference type="EMBL" id="GAA0184192.1"/>
    </source>
</evidence>
<gene>
    <name evidence="2" type="ORF">LIER_31480</name>
</gene>
<evidence type="ECO:0000256" key="1">
    <source>
        <dbReference type="SAM" id="MobiDB-lite"/>
    </source>
</evidence>
<feature type="region of interest" description="Disordered" evidence="1">
    <location>
        <begin position="207"/>
        <end position="269"/>
    </location>
</feature>
<sequence length="504" mass="54740">MMNFSTNILEEILVFGKEAGDNTGIGLKKGVFSLITQEAAQEIHNNYLPSVDYTNVRELYNPRPSLVNRDDDVGGAESHGEISVEEDVIGKATTPIVEERFIDSSVTDVIGTADMSEPSIIPFVNDTTGKTVKSSLVSEKSVDVSGNVDPEVGNMDMSRVEDTDGTPSGGDVLRPTIDDSVKDTTGTEPVTAEPIDEGVIPSVFDTGAGTAEGVEKPTVGQEEEAQEVADDSEPSKPKNKLSMEERVAKHARKVETKARRDAENTEKAVEVEAADADVHEVAEEEVPPVAQPTVFDEWLPEHEQHDRNAEEEVQESKEEDIAVAIRRRRKATGKLKLNENRTRVGNKKVPKNVVEVSTANVVLNFEEDHAKWRFFANRRVAGEKISEATKKNVNIIGILEGARVVTTRLESPAPGFITISPKLIQGTHVPNISLQAKETSGESGSRNEETARILRDEIRHLDGVIQTSVTKKSVLEARLRNLSGDGNSDVDPAISGSGAEASHT</sequence>
<name>A0AAV3RS48_LITER</name>
<protein>
    <submittedName>
        <fullName evidence="2">Uncharacterized protein</fullName>
    </submittedName>
</protein>